<dbReference type="InterPro" id="IPR011006">
    <property type="entry name" value="CheY-like_superfamily"/>
</dbReference>
<comment type="caution">
    <text evidence="3">The sequence shown here is derived from an EMBL/GenBank/DDBJ whole genome shotgun (WGS) entry which is preliminary data.</text>
</comment>
<evidence type="ECO:0000313" key="4">
    <source>
        <dbReference type="Proteomes" id="UP000654345"/>
    </source>
</evidence>
<feature type="domain" description="Response regulatory" evidence="2">
    <location>
        <begin position="3"/>
        <end position="121"/>
    </location>
</feature>
<organism evidence="3 4">
    <name type="scientific">Ktedonobacter robiniae</name>
    <dbReference type="NCBI Taxonomy" id="2778365"/>
    <lineage>
        <taxon>Bacteria</taxon>
        <taxon>Bacillati</taxon>
        <taxon>Chloroflexota</taxon>
        <taxon>Ktedonobacteria</taxon>
        <taxon>Ktedonobacterales</taxon>
        <taxon>Ktedonobacteraceae</taxon>
        <taxon>Ktedonobacter</taxon>
    </lineage>
</organism>
<reference evidence="3 4" key="1">
    <citation type="journal article" date="2021" name="Int. J. Syst. Evol. Microbiol.">
        <title>Reticulibacter mediterranei gen. nov., sp. nov., within the new family Reticulibacteraceae fam. nov., and Ktedonospora formicarum gen. nov., sp. nov., Ktedonobacter robiniae sp. nov., Dictyobacter formicarum sp. nov. and Dictyobacter arantiisoli sp. nov., belonging to the class Ktedonobacteria.</title>
        <authorList>
            <person name="Yabe S."/>
            <person name="Zheng Y."/>
            <person name="Wang C.M."/>
            <person name="Sakai Y."/>
            <person name="Abe K."/>
            <person name="Yokota A."/>
            <person name="Donadio S."/>
            <person name="Cavaletti L."/>
            <person name="Monciardini P."/>
        </authorList>
    </citation>
    <scope>NUCLEOTIDE SEQUENCE [LARGE SCALE GENOMIC DNA]</scope>
    <source>
        <strain evidence="3 4">SOSP1-30</strain>
    </source>
</reference>
<dbReference type="Gene3D" id="3.40.50.2300">
    <property type="match status" value="1"/>
</dbReference>
<sequence>MKKILVVGHHTFANEVSGLQVTWRGEHYHFIYISSGEVALDVARELKPDVFLLNYALSDMNGIELYDRLHAQSELADVPALLSCVQVFDESLAEAASRRHLYILKQHVDLLALFRLFEMALSERKTSTAKRQVVLQGVRAS</sequence>
<dbReference type="Proteomes" id="UP000654345">
    <property type="component" value="Unassembled WGS sequence"/>
</dbReference>
<evidence type="ECO:0000313" key="3">
    <source>
        <dbReference type="EMBL" id="GHO58731.1"/>
    </source>
</evidence>
<evidence type="ECO:0000256" key="1">
    <source>
        <dbReference type="PROSITE-ProRule" id="PRU00169"/>
    </source>
</evidence>
<dbReference type="InterPro" id="IPR001789">
    <property type="entry name" value="Sig_transdc_resp-reg_receiver"/>
</dbReference>
<dbReference type="SUPFAM" id="SSF52172">
    <property type="entry name" value="CheY-like"/>
    <property type="match status" value="1"/>
</dbReference>
<comment type="caution">
    <text evidence="1">Lacks conserved residue(s) required for the propagation of feature annotation.</text>
</comment>
<dbReference type="PROSITE" id="PS50110">
    <property type="entry name" value="RESPONSE_REGULATORY"/>
    <property type="match status" value="1"/>
</dbReference>
<name>A0ABQ3V0R9_9CHLR</name>
<evidence type="ECO:0000259" key="2">
    <source>
        <dbReference type="PROSITE" id="PS50110"/>
    </source>
</evidence>
<dbReference type="EMBL" id="BNJG01000003">
    <property type="protein sequence ID" value="GHO58731.1"/>
    <property type="molecule type" value="Genomic_DNA"/>
</dbReference>
<protein>
    <recommendedName>
        <fullName evidence="2">Response regulatory domain-containing protein</fullName>
    </recommendedName>
</protein>
<dbReference type="RefSeq" id="WP_201374981.1">
    <property type="nucleotide sequence ID" value="NZ_BNJG01000003.1"/>
</dbReference>
<keyword evidence="4" id="KW-1185">Reference proteome</keyword>
<accession>A0ABQ3V0R9</accession>
<proteinExistence type="predicted"/>
<gene>
    <name evidence="3" type="ORF">KSB_72060</name>
</gene>